<dbReference type="InterPro" id="IPR043504">
    <property type="entry name" value="Peptidase_S1_PA_chymotrypsin"/>
</dbReference>
<keyword evidence="6" id="KW-1185">Reference proteome</keyword>
<comment type="similarity">
    <text evidence="1">Belongs to the peptidase S1 family.</text>
</comment>
<sequence length="254" mass="26667">MKVFISLCALAVLLAHAAQSADRIVGGSDVTSTTFAPWQASLQVSGSHFCGGSVISATRIMCAAHCVQSITISALNLNSEKSGSHFCGGSVISATRIIWLRHPSYNSQTIDYDYSMITVSALTLNSDVAAIEVASQEYAAGTQALISGWGKTSGGIFGQIPHTLQFAYTDLISQLQCKATWGNQVTDRMQCAGGANLNSACNGDSGGPIAVNDNGTWKLVGNTSWGSSSCGTSYPSAWSKNSAVYSWIQSNMRV</sequence>
<dbReference type="CDD" id="cd00190">
    <property type="entry name" value="Tryp_SPc"/>
    <property type="match status" value="1"/>
</dbReference>
<dbReference type="InterPro" id="IPR033116">
    <property type="entry name" value="TRYPSIN_SER"/>
</dbReference>
<dbReference type="AlphaFoldDB" id="F7ASG9"/>
<accession>F7ASG9</accession>
<dbReference type="PRINTS" id="PR00722">
    <property type="entry name" value="CHYMOTRYPSIN"/>
</dbReference>
<evidence type="ECO:0000259" key="4">
    <source>
        <dbReference type="PROSITE" id="PS50240"/>
    </source>
</evidence>
<reference evidence="5" key="3">
    <citation type="submission" date="2025-09" db="UniProtKB">
        <authorList>
            <consortium name="Ensembl"/>
        </authorList>
    </citation>
    <scope>IDENTIFICATION</scope>
</reference>
<feature type="domain" description="Peptidase S1" evidence="4">
    <location>
        <begin position="24"/>
        <end position="253"/>
    </location>
</feature>
<dbReference type="Pfam" id="PF00089">
    <property type="entry name" value="Trypsin"/>
    <property type="match status" value="1"/>
</dbReference>
<dbReference type="STRING" id="7719.ENSCINP00000001746"/>
<feature type="signal peptide" evidence="3">
    <location>
        <begin position="1"/>
        <end position="20"/>
    </location>
</feature>
<dbReference type="SUPFAM" id="SSF50494">
    <property type="entry name" value="Trypsin-like serine proteases"/>
    <property type="match status" value="1"/>
</dbReference>
<dbReference type="GO" id="GO:0006508">
    <property type="term" value="P:proteolysis"/>
    <property type="evidence" value="ECO:0007669"/>
    <property type="project" value="InterPro"/>
</dbReference>
<dbReference type="Ensembl" id="ENSCINT00000001746.3">
    <property type="protein sequence ID" value="ENSCINP00000001746.3"/>
    <property type="gene ID" value="ENSCING00000023443.1"/>
</dbReference>
<keyword evidence="3" id="KW-0732">Signal</keyword>
<evidence type="ECO:0000313" key="6">
    <source>
        <dbReference type="Proteomes" id="UP000008144"/>
    </source>
</evidence>
<evidence type="ECO:0000313" key="5">
    <source>
        <dbReference type="Ensembl" id="ENSCINP00000001746.3"/>
    </source>
</evidence>
<dbReference type="PANTHER" id="PTHR24276:SF91">
    <property type="entry name" value="AT26814P-RELATED"/>
    <property type="match status" value="1"/>
</dbReference>
<dbReference type="InterPro" id="IPR001254">
    <property type="entry name" value="Trypsin_dom"/>
</dbReference>
<dbReference type="SMART" id="SM00020">
    <property type="entry name" value="Tryp_SPc"/>
    <property type="match status" value="1"/>
</dbReference>
<evidence type="ECO:0000256" key="2">
    <source>
        <dbReference type="ARBA" id="ARBA00023157"/>
    </source>
</evidence>
<evidence type="ECO:0000256" key="3">
    <source>
        <dbReference type="SAM" id="SignalP"/>
    </source>
</evidence>
<dbReference type="GeneTree" id="ENSGT00940000166001"/>
<dbReference type="Proteomes" id="UP000008144">
    <property type="component" value="Unassembled WGS sequence"/>
</dbReference>
<accession>F7BAD8</accession>
<proteinExistence type="inferred from homology"/>
<keyword evidence="2" id="KW-1015">Disulfide bond</keyword>
<dbReference type="FunFam" id="2.40.10.10:FF:000166">
    <property type="entry name" value="Trypsin"/>
    <property type="match status" value="1"/>
</dbReference>
<reference evidence="5" key="2">
    <citation type="submission" date="2025-08" db="UniProtKB">
        <authorList>
            <consortium name="Ensembl"/>
        </authorList>
    </citation>
    <scope>IDENTIFICATION</scope>
</reference>
<dbReference type="GO" id="GO:0004252">
    <property type="term" value="F:serine-type endopeptidase activity"/>
    <property type="evidence" value="ECO:0000318"/>
    <property type="project" value="GO_Central"/>
</dbReference>
<dbReference type="InterPro" id="IPR009003">
    <property type="entry name" value="Peptidase_S1_PA"/>
</dbReference>
<reference evidence="6" key="1">
    <citation type="journal article" date="2002" name="Science">
        <title>The draft genome of Ciona intestinalis: insights into chordate and vertebrate origins.</title>
        <authorList>
            <person name="Dehal P."/>
            <person name="Satou Y."/>
            <person name="Campbell R.K."/>
            <person name="Chapman J."/>
            <person name="Degnan B."/>
            <person name="De Tomaso A."/>
            <person name="Davidson B."/>
            <person name="Di Gregorio A."/>
            <person name="Gelpke M."/>
            <person name="Goodstein D.M."/>
            <person name="Harafuji N."/>
            <person name="Hastings K.E."/>
            <person name="Ho I."/>
            <person name="Hotta K."/>
            <person name="Huang W."/>
            <person name="Kawashima T."/>
            <person name="Lemaire P."/>
            <person name="Martinez D."/>
            <person name="Meinertzhagen I.A."/>
            <person name="Necula S."/>
            <person name="Nonaka M."/>
            <person name="Putnam N."/>
            <person name="Rash S."/>
            <person name="Saiga H."/>
            <person name="Satake M."/>
            <person name="Terry A."/>
            <person name="Yamada L."/>
            <person name="Wang H.G."/>
            <person name="Awazu S."/>
            <person name="Azumi K."/>
            <person name="Boore J."/>
            <person name="Branno M."/>
            <person name="Chin-Bow S."/>
            <person name="DeSantis R."/>
            <person name="Doyle S."/>
            <person name="Francino P."/>
            <person name="Keys D.N."/>
            <person name="Haga S."/>
            <person name="Hayashi H."/>
            <person name="Hino K."/>
            <person name="Imai K.S."/>
            <person name="Inaba K."/>
            <person name="Kano S."/>
            <person name="Kobayashi K."/>
            <person name="Kobayashi M."/>
            <person name="Lee B.I."/>
            <person name="Makabe K.W."/>
            <person name="Manohar C."/>
            <person name="Matassi G."/>
            <person name="Medina M."/>
            <person name="Mochizuki Y."/>
            <person name="Mount S."/>
            <person name="Morishita T."/>
            <person name="Miura S."/>
            <person name="Nakayama A."/>
            <person name="Nishizaka S."/>
            <person name="Nomoto H."/>
            <person name="Ohta F."/>
            <person name="Oishi K."/>
            <person name="Rigoutsos I."/>
            <person name="Sano M."/>
            <person name="Sasaki A."/>
            <person name="Sasakura Y."/>
            <person name="Shoguchi E."/>
            <person name="Shin-i T."/>
            <person name="Spagnuolo A."/>
            <person name="Stainier D."/>
            <person name="Suzuki M.M."/>
            <person name="Tassy O."/>
            <person name="Takatori N."/>
            <person name="Tokuoka M."/>
            <person name="Yagi K."/>
            <person name="Yoshizaki F."/>
            <person name="Wada S."/>
            <person name="Zhang C."/>
            <person name="Hyatt P.D."/>
            <person name="Larimer F."/>
            <person name="Detter C."/>
            <person name="Doggett N."/>
            <person name="Glavina T."/>
            <person name="Hawkins T."/>
            <person name="Richardson P."/>
            <person name="Lucas S."/>
            <person name="Kohara Y."/>
            <person name="Levine M."/>
            <person name="Satoh N."/>
            <person name="Rokhsar D.S."/>
        </authorList>
    </citation>
    <scope>NUCLEOTIDE SEQUENCE [LARGE SCALE GENOMIC DNA]</scope>
</reference>
<evidence type="ECO:0000256" key="1">
    <source>
        <dbReference type="ARBA" id="ARBA00007664"/>
    </source>
</evidence>
<dbReference type="Gene3D" id="2.40.10.10">
    <property type="entry name" value="Trypsin-like serine proteases"/>
    <property type="match status" value="3"/>
</dbReference>
<protein>
    <recommendedName>
        <fullName evidence="4">Peptidase S1 domain-containing protein</fullName>
    </recommendedName>
</protein>
<dbReference type="PROSITE" id="PS00135">
    <property type="entry name" value="TRYPSIN_SER"/>
    <property type="match status" value="1"/>
</dbReference>
<dbReference type="InterPro" id="IPR001314">
    <property type="entry name" value="Peptidase_S1A"/>
</dbReference>
<dbReference type="PROSITE" id="PS50240">
    <property type="entry name" value="TRYPSIN_DOM"/>
    <property type="match status" value="1"/>
</dbReference>
<dbReference type="InterPro" id="IPR050430">
    <property type="entry name" value="Peptidase_S1"/>
</dbReference>
<name>F7ASG9_CIOIN</name>
<dbReference type="PANTHER" id="PTHR24276">
    <property type="entry name" value="POLYSERASE-RELATED"/>
    <property type="match status" value="1"/>
</dbReference>
<feature type="chain" id="PRO_5003353582" description="Peptidase S1 domain-containing protein" evidence="3">
    <location>
        <begin position="21"/>
        <end position="254"/>
    </location>
</feature>
<dbReference type="InParanoid" id="F7ASG9"/>
<organism evidence="5 6">
    <name type="scientific">Ciona intestinalis</name>
    <name type="common">Transparent sea squirt</name>
    <name type="synonym">Ascidia intestinalis</name>
    <dbReference type="NCBI Taxonomy" id="7719"/>
    <lineage>
        <taxon>Eukaryota</taxon>
        <taxon>Metazoa</taxon>
        <taxon>Chordata</taxon>
        <taxon>Tunicata</taxon>
        <taxon>Ascidiacea</taxon>
        <taxon>Phlebobranchia</taxon>
        <taxon>Cionidae</taxon>
        <taxon>Ciona</taxon>
    </lineage>
</organism>